<keyword evidence="2" id="KW-1185">Reference proteome</keyword>
<organism evidence="1 2">
    <name type="scientific">Vibrio crassostreae</name>
    <dbReference type="NCBI Taxonomy" id="246167"/>
    <lineage>
        <taxon>Bacteria</taxon>
        <taxon>Pseudomonadati</taxon>
        <taxon>Pseudomonadota</taxon>
        <taxon>Gammaproteobacteria</taxon>
        <taxon>Vibrionales</taxon>
        <taxon>Vibrionaceae</taxon>
        <taxon>Vibrio</taxon>
    </lineage>
</organism>
<proteinExistence type="predicted"/>
<gene>
    <name evidence="1" type="ORF">VCR4J5_1260050</name>
</gene>
<sequence length="42" mass="5032">MGRDSYQVSYTGLHMESAIWRLVRYTELYNEKRESNGANKYN</sequence>
<dbReference type="EMBL" id="CCJX01000031">
    <property type="protein sequence ID" value="CDS97358.1"/>
    <property type="molecule type" value="Genomic_DNA"/>
</dbReference>
<dbReference type="Proteomes" id="UP000049077">
    <property type="component" value="Unassembled WGS sequence"/>
</dbReference>
<name>A0ABM9QLQ5_9VIBR</name>
<protein>
    <submittedName>
        <fullName evidence="1">Uncharacterized protein</fullName>
    </submittedName>
</protein>
<evidence type="ECO:0000313" key="2">
    <source>
        <dbReference type="Proteomes" id="UP000049077"/>
    </source>
</evidence>
<comment type="caution">
    <text evidence="1">The sequence shown here is derived from an EMBL/GenBank/DDBJ whole genome shotgun (WGS) entry which is preliminary data.</text>
</comment>
<evidence type="ECO:0000313" key="1">
    <source>
        <dbReference type="EMBL" id="CDS97358.1"/>
    </source>
</evidence>
<reference evidence="1 2" key="1">
    <citation type="submission" date="2014-06" db="EMBL/GenBank/DDBJ databases">
        <authorList>
            <person name="Le Roux F."/>
        </authorList>
    </citation>
    <scope>NUCLEOTIDE SEQUENCE [LARGE SCALE GENOMIC DNA]</scope>
    <source>
        <strain evidence="1 2">J5-4</strain>
    </source>
</reference>
<accession>A0ABM9QLQ5</accession>